<sequence>MTAVKSDRLQYCTDDFGNPIYARVCWEPDTSTPKPIVIILHAGGFVIGSDAMIPQVQIDYLTSHNFVVVIPNYRLCPQVSALKGAIPDTHASYDFCKSTLGPLMLSTHDIDVDASKIAAMGMSAGGLLALHLAARGETNIKAVTVLYPSLYLSQPSLSRTNEPYNLPPYNQAPEFTPTQEDWNQLCPPDKQISEAGLPIPGTRMSVRVSYMINLLKTGTWNTAITSSPEELAALDPCSKFANAGAVWPPTFFIQGDLDETPGSRIDLVVKAADELRKAGAEDVEVEIVQGARHMFDAMPGVGTQDLGPGWCGEDRHVWEDCKFLGGEFREELKKVVKEVGMVGRD</sequence>
<reference evidence="3 4" key="1">
    <citation type="submission" date="2018-10" db="EMBL/GenBank/DDBJ databases">
        <title>Fifty Aureobasidium pullulans genomes reveal a recombining polyextremotolerant generalist.</title>
        <authorList>
            <person name="Gostincar C."/>
            <person name="Turk M."/>
            <person name="Zajc J."/>
            <person name="Gunde-Cimerman N."/>
        </authorList>
    </citation>
    <scope>NUCLEOTIDE SEQUENCE [LARGE SCALE GENOMIC DNA]</scope>
    <source>
        <strain evidence="3 4">EXF-3380</strain>
    </source>
</reference>
<evidence type="ECO:0000313" key="4">
    <source>
        <dbReference type="Proteomes" id="UP000304947"/>
    </source>
</evidence>
<accession>A0A4T0DTN6</accession>
<evidence type="ECO:0000259" key="2">
    <source>
        <dbReference type="Pfam" id="PF07859"/>
    </source>
</evidence>
<feature type="domain" description="Alpha/beta hydrolase fold-3" evidence="2">
    <location>
        <begin position="37"/>
        <end position="159"/>
    </location>
</feature>
<organism evidence="3 4">
    <name type="scientific">Aureobasidium pullulans</name>
    <name type="common">Black yeast</name>
    <name type="synonym">Pullularia pullulans</name>
    <dbReference type="NCBI Taxonomy" id="5580"/>
    <lineage>
        <taxon>Eukaryota</taxon>
        <taxon>Fungi</taxon>
        <taxon>Dikarya</taxon>
        <taxon>Ascomycota</taxon>
        <taxon>Pezizomycotina</taxon>
        <taxon>Dothideomycetes</taxon>
        <taxon>Dothideomycetidae</taxon>
        <taxon>Dothideales</taxon>
        <taxon>Saccotheciaceae</taxon>
        <taxon>Aureobasidium</taxon>
    </lineage>
</organism>
<name>A0A4T0DTN6_AURPU</name>
<dbReference type="SUPFAM" id="SSF53474">
    <property type="entry name" value="alpha/beta-Hydrolases"/>
    <property type="match status" value="1"/>
</dbReference>
<keyword evidence="1 3" id="KW-0378">Hydrolase</keyword>
<dbReference type="GO" id="GO:0016787">
    <property type="term" value="F:hydrolase activity"/>
    <property type="evidence" value="ECO:0007669"/>
    <property type="project" value="UniProtKB-KW"/>
</dbReference>
<dbReference type="Pfam" id="PF07859">
    <property type="entry name" value="Abhydrolase_3"/>
    <property type="match status" value="1"/>
</dbReference>
<dbReference type="EMBL" id="QZBU01000586">
    <property type="protein sequence ID" value="TIA64410.1"/>
    <property type="molecule type" value="Genomic_DNA"/>
</dbReference>
<protein>
    <submittedName>
        <fullName evidence="3">Alpha/beta-hydrolase</fullName>
    </submittedName>
</protein>
<dbReference type="InterPro" id="IPR029058">
    <property type="entry name" value="AB_hydrolase_fold"/>
</dbReference>
<dbReference type="Proteomes" id="UP000304947">
    <property type="component" value="Unassembled WGS sequence"/>
</dbReference>
<evidence type="ECO:0000313" key="3">
    <source>
        <dbReference type="EMBL" id="TIA64410.1"/>
    </source>
</evidence>
<dbReference type="PANTHER" id="PTHR48081">
    <property type="entry name" value="AB HYDROLASE SUPERFAMILY PROTEIN C4A8.06C"/>
    <property type="match status" value="1"/>
</dbReference>
<proteinExistence type="predicted"/>
<dbReference type="Gene3D" id="3.40.50.1820">
    <property type="entry name" value="alpha/beta hydrolase"/>
    <property type="match status" value="1"/>
</dbReference>
<gene>
    <name evidence="3" type="ORF">D6C83_02614</name>
</gene>
<evidence type="ECO:0000256" key="1">
    <source>
        <dbReference type="ARBA" id="ARBA00022801"/>
    </source>
</evidence>
<dbReference type="AlphaFoldDB" id="A0A4T0DTN6"/>
<dbReference type="InterPro" id="IPR013094">
    <property type="entry name" value="AB_hydrolase_3"/>
</dbReference>
<dbReference type="InterPro" id="IPR050300">
    <property type="entry name" value="GDXG_lipolytic_enzyme"/>
</dbReference>
<comment type="caution">
    <text evidence="3">The sequence shown here is derived from an EMBL/GenBank/DDBJ whole genome shotgun (WGS) entry which is preliminary data.</text>
</comment>